<sequence>EPRQRSIRATGFKRWLRSDGGKYKNVMGGKTNWVGGTVPFPLNPVFRPSAPLPDTIKEQIYKDYRADPLANTPRGAAQKKLTAAMESMLGVGTAKKLREGLVTEMPRVSGPRFHAVPEGKPFSAADAADVLGRKPYQHIIDR</sequence>
<evidence type="ECO:0000313" key="1">
    <source>
        <dbReference type="EMBL" id="ORX71529.1"/>
    </source>
</evidence>
<dbReference type="RefSeq" id="XP_040745044.1">
    <property type="nucleotide sequence ID" value="XM_040883995.1"/>
</dbReference>
<proteinExistence type="predicted"/>
<dbReference type="GeneID" id="63800643"/>
<protein>
    <submittedName>
        <fullName evidence="1">Uncharacterized protein</fullName>
    </submittedName>
</protein>
<comment type="caution">
    <text evidence="1">The sequence shown here is derived from an EMBL/GenBank/DDBJ whole genome shotgun (WGS) entry which is preliminary data.</text>
</comment>
<dbReference type="GO" id="GO:0003735">
    <property type="term" value="F:structural constituent of ribosome"/>
    <property type="evidence" value="ECO:0007669"/>
    <property type="project" value="TreeGrafter"/>
</dbReference>
<dbReference type="GO" id="GO:0005763">
    <property type="term" value="C:mitochondrial small ribosomal subunit"/>
    <property type="evidence" value="ECO:0007669"/>
    <property type="project" value="TreeGrafter"/>
</dbReference>
<feature type="non-terminal residue" evidence="1">
    <location>
        <position position="1"/>
    </location>
</feature>
<keyword evidence="2" id="KW-1185">Reference proteome</keyword>
<dbReference type="InterPro" id="IPR021036">
    <property type="entry name" value="Ribosomal_mS45"/>
</dbReference>
<gene>
    <name evidence="1" type="ORF">DL89DRAFT_202352</name>
</gene>
<dbReference type="OrthoDB" id="10052321at2759"/>
<dbReference type="STRING" id="61395.A0A1Y1WDC7"/>
<accession>A0A1Y1WDC7</accession>
<dbReference type="PANTHER" id="PTHR28158">
    <property type="entry name" value="37S RIBOSOMAL PROTEIN S35, MITOCHONDRIAL"/>
    <property type="match status" value="1"/>
</dbReference>
<dbReference type="Proteomes" id="UP000193922">
    <property type="component" value="Unassembled WGS sequence"/>
</dbReference>
<dbReference type="EMBL" id="MCFD01000004">
    <property type="protein sequence ID" value="ORX71529.1"/>
    <property type="molecule type" value="Genomic_DNA"/>
</dbReference>
<reference evidence="1 2" key="1">
    <citation type="submission" date="2016-07" db="EMBL/GenBank/DDBJ databases">
        <title>Pervasive Adenine N6-methylation of Active Genes in Fungi.</title>
        <authorList>
            <consortium name="DOE Joint Genome Institute"/>
            <person name="Mondo S.J."/>
            <person name="Dannebaum R.O."/>
            <person name="Kuo R.C."/>
            <person name="Labutti K."/>
            <person name="Haridas S."/>
            <person name="Kuo A."/>
            <person name="Salamov A."/>
            <person name="Ahrendt S.R."/>
            <person name="Lipzen A."/>
            <person name="Sullivan W."/>
            <person name="Andreopoulos W.B."/>
            <person name="Clum A."/>
            <person name="Lindquist E."/>
            <person name="Daum C."/>
            <person name="Ramamoorthy G.K."/>
            <person name="Gryganskyi A."/>
            <person name="Culley D."/>
            <person name="Magnuson J.K."/>
            <person name="James T.Y."/>
            <person name="O'Malley M.A."/>
            <person name="Stajich J.E."/>
            <person name="Spatafora J.W."/>
            <person name="Visel A."/>
            <person name="Grigoriev I.V."/>
        </authorList>
    </citation>
    <scope>NUCLEOTIDE SEQUENCE [LARGE SCALE GENOMIC DNA]</scope>
    <source>
        <strain evidence="1 2">ATCC 12442</strain>
    </source>
</reference>
<dbReference type="PANTHER" id="PTHR28158:SF1">
    <property type="entry name" value="SMALL RIBOSOMAL SUBUNIT PROTEIN MS45"/>
    <property type="match status" value="1"/>
</dbReference>
<dbReference type="GO" id="GO:0032543">
    <property type="term" value="P:mitochondrial translation"/>
    <property type="evidence" value="ECO:0007669"/>
    <property type="project" value="TreeGrafter"/>
</dbReference>
<name>A0A1Y1WDC7_9FUNG</name>
<dbReference type="AlphaFoldDB" id="A0A1Y1WDC7"/>
<dbReference type="Pfam" id="PF12298">
    <property type="entry name" value="Bot1p"/>
    <property type="match status" value="1"/>
</dbReference>
<organism evidence="1 2">
    <name type="scientific">Linderina pennispora</name>
    <dbReference type="NCBI Taxonomy" id="61395"/>
    <lineage>
        <taxon>Eukaryota</taxon>
        <taxon>Fungi</taxon>
        <taxon>Fungi incertae sedis</taxon>
        <taxon>Zoopagomycota</taxon>
        <taxon>Kickxellomycotina</taxon>
        <taxon>Kickxellomycetes</taxon>
        <taxon>Kickxellales</taxon>
        <taxon>Kickxellaceae</taxon>
        <taxon>Linderina</taxon>
    </lineage>
</organism>
<evidence type="ECO:0000313" key="2">
    <source>
        <dbReference type="Proteomes" id="UP000193922"/>
    </source>
</evidence>
<feature type="non-terminal residue" evidence="1">
    <location>
        <position position="142"/>
    </location>
</feature>